<reference evidence="1 2" key="1">
    <citation type="submission" date="2018-05" db="EMBL/GenBank/DDBJ databases">
        <title>Marinilabilia rubrum sp. nov., isolated from saltern sediment.</title>
        <authorList>
            <person name="Zhang R."/>
        </authorList>
    </citation>
    <scope>NUCLEOTIDE SEQUENCE [LARGE SCALE GENOMIC DNA]</scope>
    <source>
        <strain evidence="1 2">WTE16</strain>
    </source>
</reference>
<proteinExistence type="predicted"/>
<accession>A0A2U2BDY4</accession>
<dbReference type="Proteomes" id="UP000244956">
    <property type="component" value="Unassembled WGS sequence"/>
</dbReference>
<organism evidence="1 2">
    <name type="scientific">Marinilabilia rubra</name>
    <dbReference type="NCBI Taxonomy" id="2162893"/>
    <lineage>
        <taxon>Bacteria</taxon>
        <taxon>Pseudomonadati</taxon>
        <taxon>Bacteroidota</taxon>
        <taxon>Bacteroidia</taxon>
        <taxon>Marinilabiliales</taxon>
        <taxon>Marinilabiliaceae</taxon>
        <taxon>Marinilabilia</taxon>
    </lineage>
</organism>
<comment type="caution">
    <text evidence="1">The sequence shown here is derived from an EMBL/GenBank/DDBJ whole genome shotgun (WGS) entry which is preliminary data.</text>
</comment>
<dbReference type="AlphaFoldDB" id="A0A2U2BDY4"/>
<protein>
    <submittedName>
        <fullName evidence="1">Uncharacterized protein</fullName>
    </submittedName>
</protein>
<dbReference type="EMBL" id="QEWP01000001">
    <property type="protein sequence ID" value="PWE01280.1"/>
    <property type="molecule type" value="Genomic_DNA"/>
</dbReference>
<name>A0A2U2BDY4_9BACT</name>
<keyword evidence="2" id="KW-1185">Reference proteome</keyword>
<evidence type="ECO:0000313" key="2">
    <source>
        <dbReference type="Proteomes" id="UP000244956"/>
    </source>
</evidence>
<sequence>MLLRWKGTWVFEGERFESLILSFLSSLKNILYGKGWRIFRYGGFFGKESSRAEHRSAIVYIMDLFEFCCNVFIDSCIKKACLIALFFLLTIANGLGQERSDSVSVNFYVDNEIQNVDSSFFLEFHASG</sequence>
<gene>
    <name evidence="1" type="ORF">DDZ16_02000</name>
</gene>
<evidence type="ECO:0000313" key="1">
    <source>
        <dbReference type="EMBL" id="PWE01280.1"/>
    </source>
</evidence>